<proteinExistence type="predicted"/>
<dbReference type="EMBL" id="CP106753">
    <property type="protein sequence ID" value="UXY13834.1"/>
    <property type="molecule type" value="Genomic_DNA"/>
</dbReference>
<keyword evidence="2" id="KW-1185">Reference proteome</keyword>
<evidence type="ECO:0000313" key="1">
    <source>
        <dbReference type="EMBL" id="UXY13834.1"/>
    </source>
</evidence>
<accession>A0ABY6DHL2</accession>
<dbReference type="Proteomes" id="UP001061302">
    <property type="component" value="Chromosome"/>
</dbReference>
<sequence>MIRTLTERVTLTDDGRDDEFLRVIEAYRARGFLIRNLDNLGVHYEAYRTLVIRPTPNPPAMPRIAA</sequence>
<organism evidence="1 2">
    <name type="scientific">Chitiniphilus purpureus</name>
    <dbReference type="NCBI Taxonomy" id="2981137"/>
    <lineage>
        <taxon>Bacteria</taxon>
        <taxon>Pseudomonadati</taxon>
        <taxon>Pseudomonadota</taxon>
        <taxon>Betaproteobacteria</taxon>
        <taxon>Neisseriales</taxon>
        <taxon>Chitinibacteraceae</taxon>
        <taxon>Chitiniphilus</taxon>
    </lineage>
</organism>
<reference evidence="1" key="1">
    <citation type="submission" date="2022-10" db="EMBL/GenBank/DDBJ databases">
        <title>Chitiniphilus purpureus sp. nov., a novel chitin-degrading bacterium isolated from crawfish pond sediment.</title>
        <authorList>
            <person name="Li K."/>
        </authorList>
    </citation>
    <scope>NUCLEOTIDE SEQUENCE</scope>
    <source>
        <strain evidence="1">CD1</strain>
    </source>
</reference>
<dbReference type="RefSeq" id="WP_263123105.1">
    <property type="nucleotide sequence ID" value="NZ_CP106753.1"/>
</dbReference>
<name>A0ABY6DHL2_9NEIS</name>
<evidence type="ECO:0000313" key="2">
    <source>
        <dbReference type="Proteomes" id="UP001061302"/>
    </source>
</evidence>
<protein>
    <submittedName>
        <fullName evidence="1">Uncharacterized protein</fullName>
    </submittedName>
</protein>
<gene>
    <name evidence="1" type="ORF">N8I74_10920</name>
</gene>